<dbReference type="AlphaFoldDB" id="A0A6C0KT96"/>
<dbReference type="EMBL" id="MN740968">
    <property type="protein sequence ID" value="QHU20421.1"/>
    <property type="molecule type" value="Genomic_DNA"/>
</dbReference>
<reference evidence="2" key="1">
    <citation type="journal article" date="2020" name="Nature">
        <title>Giant virus diversity and host interactions through global metagenomics.</title>
        <authorList>
            <person name="Schulz F."/>
            <person name="Roux S."/>
            <person name="Paez-Espino D."/>
            <person name="Jungbluth S."/>
            <person name="Walsh D.A."/>
            <person name="Denef V.J."/>
            <person name="McMahon K.D."/>
            <person name="Konstantinidis K.T."/>
            <person name="Eloe-Fadrosh E.A."/>
            <person name="Kyrpides N.C."/>
            <person name="Woyke T."/>
        </authorList>
    </citation>
    <scope>NUCLEOTIDE SEQUENCE</scope>
    <source>
        <strain evidence="2">GVMAG-S-3300013093-109</strain>
    </source>
</reference>
<feature type="transmembrane region" description="Helical" evidence="1">
    <location>
        <begin position="266"/>
        <end position="286"/>
    </location>
</feature>
<keyword evidence="1" id="KW-0472">Membrane</keyword>
<evidence type="ECO:0000256" key="1">
    <source>
        <dbReference type="SAM" id="Phobius"/>
    </source>
</evidence>
<keyword evidence="1" id="KW-1133">Transmembrane helix</keyword>
<name>A0A6C0KT96_9ZZZZ</name>
<protein>
    <submittedName>
        <fullName evidence="2">Uncharacterized protein</fullName>
    </submittedName>
</protein>
<keyword evidence="1" id="KW-0812">Transmembrane</keyword>
<accession>A0A6C0KT96</accession>
<evidence type="ECO:0000313" key="2">
    <source>
        <dbReference type="EMBL" id="QHU20421.1"/>
    </source>
</evidence>
<sequence>MNSLNNIVNSANNAVAPAAAKTAPQQGTESRTSILPSMIPSGLGFFGSSYSPADAMLTPNQIGVTVGSNISDVVSAVKGVGFYGDQIGFGSPSTGLTRGMDLRPLGVNYFIKTGVKCSNGADMWHYMQGITQGDALGEKMKNVMADMGMPPLQGLAPGMIEDAEHALNPAPLMNALFGSGYPQCKLATLPVGDSYGNIADTTTGEPWISNPETARQEGGGWVQSRWIQDTDRNGNPINLSRDQWAEAPKTYNPDGTPVQSEGFEALTSPVTIISVGVLCLLAFAVVRKR</sequence>
<organism evidence="2">
    <name type="scientific">viral metagenome</name>
    <dbReference type="NCBI Taxonomy" id="1070528"/>
    <lineage>
        <taxon>unclassified sequences</taxon>
        <taxon>metagenomes</taxon>
        <taxon>organismal metagenomes</taxon>
    </lineage>
</organism>
<proteinExistence type="predicted"/>